<keyword evidence="2" id="KW-1185">Reference proteome</keyword>
<feature type="non-terminal residue" evidence="1">
    <location>
        <position position="1"/>
    </location>
</feature>
<sequence length="60" mass="7091">VQCQYNMKMWHLRGFSFKWRNTMKNGAEEQILRMLSSQWSSVFSGCFSEHSTLSVSLELK</sequence>
<dbReference type="AlphaFoldDB" id="A0A9D4ARS7"/>
<accession>A0A9D4ARS7</accession>
<comment type="caution">
    <text evidence="1">The sequence shown here is derived from an EMBL/GenBank/DDBJ whole genome shotgun (WGS) entry which is preliminary data.</text>
</comment>
<dbReference type="EMBL" id="JAHDVG010000487">
    <property type="protein sequence ID" value="KAH1166005.1"/>
    <property type="molecule type" value="Genomic_DNA"/>
</dbReference>
<organism evidence="1 2">
    <name type="scientific">Mauremys mutica</name>
    <name type="common">yellowpond turtle</name>
    <dbReference type="NCBI Taxonomy" id="74926"/>
    <lineage>
        <taxon>Eukaryota</taxon>
        <taxon>Metazoa</taxon>
        <taxon>Chordata</taxon>
        <taxon>Craniata</taxon>
        <taxon>Vertebrata</taxon>
        <taxon>Euteleostomi</taxon>
        <taxon>Archelosauria</taxon>
        <taxon>Testudinata</taxon>
        <taxon>Testudines</taxon>
        <taxon>Cryptodira</taxon>
        <taxon>Durocryptodira</taxon>
        <taxon>Testudinoidea</taxon>
        <taxon>Geoemydidae</taxon>
        <taxon>Geoemydinae</taxon>
        <taxon>Mauremys</taxon>
    </lineage>
</organism>
<reference evidence="1" key="1">
    <citation type="submission" date="2021-09" db="EMBL/GenBank/DDBJ databases">
        <title>The genome of Mauremys mutica provides insights into the evolution of semi-aquatic lifestyle.</title>
        <authorList>
            <person name="Gong S."/>
            <person name="Gao Y."/>
        </authorList>
    </citation>
    <scope>NUCLEOTIDE SEQUENCE</scope>
    <source>
        <strain evidence="1">MM-2020</strain>
        <tissue evidence="1">Muscle</tissue>
    </source>
</reference>
<dbReference type="Proteomes" id="UP000827986">
    <property type="component" value="Unassembled WGS sequence"/>
</dbReference>
<gene>
    <name evidence="1" type="ORF">KIL84_015177</name>
</gene>
<proteinExistence type="predicted"/>
<evidence type="ECO:0000313" key="1">
    <source>
        <dbReference type="EMBL" id="KAH1166005.1"/>
    </source>
</evidence>
<protein>
    <submittedName>
        <fullName evidence="1">Uncharacterized protein</fullName>
    </submittedName>
</protein>
<name>A0A9D4ARS7_9SAUR</name>
<evidence type="ECO:0000313" key="2">
    <source>
        <dbReference type="Proteomes" id="UP000827986"/>
    </source>
</evidence>